<dbReference type="PANTHER" id="PTHR43227:SF3">
    <property type="entry name" value="BINDING-PROTEIN-DEPENDENT TRANSPORT SYSTEMS INNER MEMBRANE COMPONENT"/>
    <property type="match status" value="1"/>
</dbReference>
<accession>A0A645HGV1</accession>
<evidence type="ECO:0000256" key="3">
    <source>
        <dbReference type="ARBA" id="ARBA00022475"/>
    </source>
</evidence>
<dbReference type="SUPFAM" id="SSF161098">
    <property type="entry name" value="MetI-like"/>
    <property type="match status" value="1"/>
</dbReference>
<feature type="transmembrane region" description="Helical" evidence="7">
    <location>
        <begin position="21"/>
        <end position="41"/>
    </location>
</feature>
<evidence type="ECO:0000259" key="8">
    <source>
        <dbReference type="PROSITE" id="PS50928"/>
    </source>
</evidence>
<reference evidence="9" key="1">
    <citation type="submission" date="2019-08" db="EMBL/GenBank/DDBJ databases">
        <authorList>
            <person name="Kucharzyk K."/>
            <person name="Murdoch R.W."/>
            <person name="Higgins S."/>
            <person name="Loffler F."/>
        </authorList>
    </citation>
    <scope>NUCLEOTIDE SEQUENCE</scope>
</reference>
<name>A0A645HGV1_9ZZZZ</name>
<feature type="domain" description="ABC transmembrane type-1" evidence="8">
    <location>
        <begin position="1"/>
        <end position="99"/>
    </location>
</feature>
<organism evidence="9">
    <name type="scientific">bioreactor metagenome</name>
    <dbReference type="NCBI Taxonomy" id="1076179"/>
    <lineage>
        <taxon>unclassified sequences</taxon>
        <taxon>metagenomes</taxon>
        <taxon>ecological metagenomes</taxon>
    </lineage>
</organism>
<keyword evidence="6 7" id="KW-0472">Membrane</keyword>
<dbReference type="PROSITE" id="PS50928">
    <property type="entry name" value="ABC_TM1"/>
    <property type="match status" value="1"/>
</dbReference>
<evidence type="ECO:0000256" key="4">
    <source>
        <dbReference type="ARBA" id="ARBA00022692"/>
    </source>
</evidence>
<keyword evidence="3" id="KW-1003">Cell membrane</keyword>
<keyword evidence="4 7" id="KW-0812">Transmembrane</keyword>
<feature type="transmembrane region" description="Helical" evidence="7">
    <location>
        <begin position="73"/>
        <end position="91"/>
    </location>
</feature>
<keyword evidence="5 7" id="KW-1133">Transmembrane helix</keyword>
<protein>
    <recommendedName>
        <fullName evidence="8">ABC transmembrane type-1 domain-containing protein</fullName>
    </recommendedName>
</protein>
<dbReference type="Gene3D" id="1.10.3720.10">
    <property type="entry name" value="MetI-like"/>
    <property type="match status" value="1"/>
</dbReference>
<comment type="subcellular location">
    <subcellularLocation>
        <location evidence="1">Cell membrane</location>
        <topology evidence="1">Multi-pass membrane protein</topology>
    </subcellularLocation>
</comment>
<dbReference type="PANTHER" id="PTHR43227">
    <property type="entry name" value="BLL4140 PROTEIN"/>
    <property type="match status" value="1"/>
</dbReference>
<comment type="caution">
    <text evidence="9">The sequence shown here is derived from an EMBL/GenBank/DDBJ whole genome shotgun (WGS) entry which is preliminary data.</text>
</comment>
<gene>
    <name evidence="9" type="ORF">SDC9_185481</name>
</gene>
<dbReference type="Pfam" id="PF00528">
    <property type="entry name" value="BPD_transp_1"/>
    <property type="match status" value="1"/>
</dbReference>
<dbReference type="InterPro" id="IPR000515">
    <property type="entry name" value="MetI-like"/>
</dbReference>
<evidence type="ECO:0000256" key="5">
    <source>
        <dbReference type="ARBA" id="ARBA00022989"/>
    </source>
</evidence>
<dbReference type="CDD" id="cd06261">
    <property type="entry name" value="TM_PBP2"/>
    <property type="match status" value="1"/>
</dbReference>
<evidence type="ECO:0000256" key="6">
    <source>
        <dbReference type="ARBA" id="ARBA00023136"/>
    </source>
</evidence>
<dbReference type="InterPro" id="IPR035906">
    <property type="entry name" value="MetI-like_sf"/>
</dbReference>
<keyword evidence="2" id="KW-0813">Transport</keyword>
<dbReference type="GO" id="GO:0055085">
    <property type="term" value="P:transmembrane transport"/>
    <property type="evidence" value="ECO:0007669"/>
    <property type="project" value="InterPro"/>
</dbReference>
<evidence type="ECO:0000313" key="9">
    <source>
        <dbReference type="EMBL" id="MPN37960.1"/>
    </source>
</evidence>
<proteinExistence type="predicted"/>
<dbReference type="GO" id="GO:0005886">
    <property type="term" value="C:plasma membrane"/>
    <property type="evidence" value="ECO:0007669"/>
    <property type="project" value="UniProtKB-SubCell"/>
</dbReference>
<dbReference type="InterPro" id="IPR050809">
    <property type="entry name" value="UgpAE/MalFG_permease"/>
</dbReference>
<dbReference type="AlphaFoldDB" id="A0A645HGV1"/>
<evidence type="ECO:0000256" key="2">
    <source>
        <dbReference type="ARBA" id="ARBA00022448"/>
    </source>
</evidence>
<evidence type="ECO:0000256" key="7">
    <source>
        <dbReference type="SAM" id="Phobius"/>
    </source>
</evidence>
<sequence>MIPRNLYEAASVDGGTKWEMFWKITFPMITPILIVNLIYTITDSFTSYSNKIMQLIMTTVQENMKFEYGATLAWIYFAAIVVVMGLVYLLFNKHIVYID</sequence>
<evidence type="ECO:0000256" key="1">
    <source>
        <dbReference type="ARBA" id="ARBA00004651"/>
    </source>
</evidence>
<dbReference type="EMBL" id="VSSQ01092906">
    <property type="protein sequence ID" value="MPN37960.1"/>
    <property type="molecule type" value="Genomic_DNA"/>
</dbReference>